<protein>
    <submittedName>
        <fullName evidence="1">Uncharacterized protein</fullName>
    </submittedName>
</protein>
<evidence type="ECO:0000313" key="1">
    <source>
        <dbReference type="EMBL" id="KAI9896371.1"/>
    </source>
</evidence>
<reference evidence="1" key="1">
    <citation type="submission" date="2022-10" db="EMBL/GenBank/DDBJ databases">
        <title>Complete Genome of Trichothecium roseum strain YXFP-22015, a Plant Pathogen Isolated from Citrus.</title>
        <authorList>
            <person name="Wang Y."/>
            <person name="Zhu L."/>
        </authorList>
    </citation>
    <scope>NUCLEOTIDE SEQUENCE</scope>
    <source>
        <strain evidence="1">YXFP-22015</strain>
    </source>
</reference>
<accession>A0ACC0URT8</accession>
<keyword evidence="2" id="KW-1185">Reference proteome</keyword>
<gene>
    <name evidence="1" type="ORF">N3K66_008543</name>
</gene>
<dbReference type="Proteomes" id="UP001163324">
    <property type="component" value="Chromosome 9"/>
</dbReference>
<evidence type="ECO:0000313" key="2">
    <source>
        <dbReference type="Proteomes" id="UP001163324"/>
    </source>
</evidence>
<sequence length="542" mass="59704">MGDSASQNYSIIRESNSLERMWYLYHRLGIQSNIVVAAEYARNKNKDSGNDSDGDDDDDDDDDKFRLCKPAVLNALRTVVEANAGLRLVGVATPSPRNGRHTMHIAMLHEIDLEGCVEFIEEESSGITAEQIERAHNQWYFDEPDRPWFKLWVINGKTLIFIFHHLVADGRSGYTFHQQFLASLNSTRTSDDTVRAAAPAPAPSWIVSANATTADIPQDYCDLIRQGQKLGKPWKPSTLEAFWPVLVTWVLQLLFASRFVLAGLPPTKPYPKSATAVAEVSQRTESRISLGRIPAEEMNKILSACRANNTTFTPLLATMIMITLVADYYPDAALGGTRIAYDLRRHLPEPLASEERFRIGNRVGGITKGERVGKFKRVVNKFAATTAAKVDDTKQHVPELDAAGVWELTRSCREWLEAGIDGNARTQSSSSNIAPDLEDYLSNIMPMVGVSLRTTFLVSNTGVFAPHEETSKGTDRWKIVDVVFSAAPTNGNQGSRGPIFSAATLLGGDVAIIAGYEEGVVSREMGQAIIDATIRRMMALAG</sequence>
<comment type="caution">
    <text evidence="1">The sequence shown here is derived from an EMBL/GenBank/DDBJ whole genome shotgun (WGS) entry which is preliminary data.</text>
</comment>
<proteinExistence type="predicted"/>
<name>A0ACC0URT8_9HYPO</name>
<organism evidence="1 2">
    <name type="scientific">Trichothecium roseum</name>
    <dbReference type="NCBI Taxonomy" id="47278"/>
    <lineage>
        <taxon>Eukaryota</taxon>
        <taxon>Fungi</taxon>
        <taxon>Dikarya</taxon>
        <taxon>Ascomycota</taxon>
        <taxon>Pezizomycotina</taxon>
        <taxon>Sordariomycetes</taxon>
        <taxon>Hypocreomycetidae</taxon>
        <taxon>Hypocreales</taxon>
        <taxon>Hypocreales incertae sedis</taxon>
        <taxon>Trichothecium</taxon>
    </lineage>
</organism>
<dbReference type="EMBL" id="CM047948">
    <property type="protein sequence ID" value="KAI9896371.1"/>
    <property type="molecule type" value="Genomic_DNA"/>
</dbReference>